<feature type="compositionally biased region" description="Basic and acidic residues" evidence="10">
    <location>
        <begin position="155"/>
        <end position="164"/>
    </location>
</feature>
<proteinExistence type="inferred from homology"/>
<dbReference type="SUPFAM" id="SSF52540">
    <property type="entry name" value="P-loop containing nucleoside triphosphate hydrolases"/>
    <property type="match status" value="2"/>
</dbReference>
<evidence type="ECO:0000256" key="9">
    <source>
        <dbReference type="ARBA" id="ARBA00023242"/>
    </source>
</evidence>
<feature type="compositionally biased region" description="Basic and acidic residues" evidence="10">
    <location>
        <begin position="8"/>
        <end position="18"/>
    </location>
</feature>
<dbReference type="GO" id="GO:0042393">
    <property type="term" value="F:histone binding"/>
    <property type="evidence" value="ECO:0007669"/>
    <property type="project" value="UniProtKB-ARBA"/>
</dbReference>
<dbReference type="GO" id="GO:0005524">
    <property type="term" value="F:ATP binding"/>
    <property type="evidence" value="ECO:0007669"/>
    <property type="project" value="UniProtKB-KW"/>
</dbReference>
<dbReference type="Pfam" id="PF00004">
    <property type="entry name" value="AAA"/>
    <property type="match status" value="2"/>
</dbReference>
<dbReference type="FunFam" id="1.10.8.60:FF:000016">
    <property type="entry name" value="ATPase family AAA domain-containing protein 2B"/>
    <property type="match status" value="1"/>
</dbReference>
<comment type="similarity">
    <text evidence="3">Belongs to the AAA ATPase family.</text>
</comment>
<feature type="compositionally biased region" description="Low complexity" evidence="10">
    <location>
        <begin position="566"/>
        <end position="583"/>
    </location>
</feature>
<dbReference type="Proteomes" id="UP001161017">
    <property type="component" value="Unassembled WGS sequence"/>
</dbReference>
<feature type="compositionally biased region" description="Basic and acidic residues" evidence="10">
    <location>
        <begin position="244"/>
        <end position="256"/>
    </location>
</feature>
<comment type="subcellular location">
    <subcellularLocation>
        <location evidence="2">Chromosome</location>
    </subcellularLocation>
    <subcellularLocation>
        <location evidence="1">Nucleus</location>
    </subcellularLocation>
</comment>
<feature type="compositionally biased region" description="Basic residues" evidence="10">
    <location>
        <begin position="32"/>
        <end position="50"/>
    </location>
</feature>
<sequence length="1709" mass="187955">MPGRGKRTAADFDPNKSDSEDETYGQSSSKPSRSRPSKSRTGKPARKRQRTGYDGDDSSDDIETSSSEISFVDFEYPEEEQVEMGASGRPRRKAVEKAKPILDDSEEEIEEEIEDDEVLEVTRPSPVKRASDRVKSKWFKIKYEPGNSPIPEADPPLRRSERTRSGSASVSRPTSSGAPTGAIRRGSRRARGNADLVALTQQNPSEGSKRPTRGGKGPKKGVASSQPEADDVDSAPKDQQSTDELQKDHYQPRREIPASGESLEEEQEELDDQLMEDEPLQQTTGEVQDSAELLEIPESGEEVEGGNQEDQEDEDDEPINQPRRSARRHSSGVSAGSVDAGPSTRGKKTILGKRKTRGSQRSGNQESSDFEPPAGEAEEEDISDSEDSASPRKMSQAEGEDGSPLRRGAKRQRPNTRSRRVSNESDEQDELQEELEALHPARRQRAHKNLDIIMEQRHRNRRRTKAGVNYNIMNSNPEVAEYLEDIEAEPATQGTPSRKARGGAAFGRSLFSTYGPFGGGGGPPPVLGGSTGLGAVGGADSDSSDDERMQRPKPGTTSLGDAVGMTPTTANAGGFGGFPAPAGQLHGMDPVQGAAAGTPANFGKIKDKQALADADPLGVDQNVNFDGVGGLQGHIDQLKEMVALPLLYPEVFQRFHVTPPRGVLFHGPPGTGKTLLARALASSVSSQGKKVTFYMRKGADALSKWVGEAERQLRMLFEEARKTQPSIIFFDEIDGLAPVRSSKQEQIHASIVSTLLALMDGMDGRGQVIVIGATNRPDSVDPALRRPGRFDREFYFPLPNTEARRAILDIHTKGWEPPLKDNFKDEIARATKGFGGADLRALCTEAALNAVQRRYPQIYKSNEKLQIKPETIKIDAKDFMISIKRTVPSSQRSATSAASPLPSHIEPLLHDTLERIKHVVGEILPQSKPLTALQEAEFEDAENDHGMRGEQMQQEFERARIFRPRCLIRGDPGMGQQYLASALLHHFEGLHVQAFDLPTLLGESTRSSEAAIVQLFTEVRRHKPSVIYIPNVDVWYHTVGQTVISTLRGLLRTLAPTDPVMLLGVAECSEADLDPDMIKDLFGFSKKCQFGVSRPSRSSRQGYYESIVNYIRTSPADYPNPADRKKRTLEILVPVPPEIPKPPPPPTKAELKALKKKDRLLLNQLKIRIQPVMDNIKLKYRKFRLPIIDEKEIRYLFDESDPAIVTSDLPRDQRQHEHRPYEKGTDEHGEPVLKVTDTTKFFYNLDTTTIEKRLSNGYYKRPKDFLSDIKKLTKDAKTSGDEERLLKANEMQANVEVDMNWMEVNDPQAIAELEHVYERELLRGKAEVEKAKRQAEEEGRKLNSVTSNVPPREAASFTDASTGPINLGQPLQNGLVEHPITPSNPSTVSKNPQEPISDLSDLNGHLRNSKDPSKSSRETLDFQINSSEERMAGYRASLSNVSSFGPSAQTIPPESHTGLPMTLEQRKISNPASMTQEGLRTPMAAGSQPADYINDASTTSSENKRNLPSSGEQDSTQQSSGPPGPDLSIFAPAGAGSSEIADTVGNTQASQTQPSSGQPSSNPSDQASLGSQGQPLSQHDGLTQMSPPQPRDGSKMSPPLPREGSRSSITSLLNNEPAPPRTGAASHPPLRIDDSFNERLLQSMVARSALCSVEQLEQLYSAMMNELWKTRGEWDRRNVAKLVQKRFEDELGDMPDFEEAGAGNMELDY</sequence>
<evidence type="ECO:0000259" key="11">
    <source>
        <dbReference type="SMART" id="SM00382"/>
    </source>
</evidence>
<dbReference type="GO" id="GO:0006334">
    <property type="term" value="P:nucleosome assembly"/>
    <property type="evidence" value="ECO:0007669"/>
    <property type="project" value="TreeGrafter"/>
</dbReference>
<organism evidence="12 13">
    <name type="scientific">Ramalina farinacea</name>
    <dbReference type="NCBI Taxonomy" id="258253"/>
    <lineage>
        <taxon>Eukaryota</taxon>
        <taxon>Fungi</taxon>
        <taxon>Dikarya</taxon>
        <taxon>Ascomycota</taxon>
        <taxon>Pezizomycotina</taxon>
        <taxon>Lecanoromycetes</taxon>
        <taxon>OSLEUM clade</taxon>
        <taxon>Lecanoromycetidae</taxon>
        <taxon>Lecanorales</taxon>
        <taxon>Lecanorineae</taxon>
        <taxon>Ramalinaceae</taxon>
        <taxon>Ramalina</taxon>
    </lineage>
</organism>
<feature type="region of interest" description="Disordered" evidence="10">
    <location>
        <begin position="1"/>
        <end position="458"/>
    </location>
</feature>
<dbReference type="CDD" id="cd05491">
    <property type="entry name" value="Bromo_TBP7_like"/>
    <property type="match status" value="1"/>
</dbReference>
<evidence type="ECO:0000313" key="12">
    <source>
        <dbReference type="EMBL" id="MDI1488456.1"/>
    </source>
</evidence>
<dbReference type="InterPro" id="IPR027417">
    <property type="entry name" value="P-loop_NTPase"/>
</dbReference>
<dbReference type="EMBL" id="JAPUFD010000007">
    <property type="protein sequence ID" value="MDI1488456.1"/>
    <property type="molecule type" value="Genomic_DNA"/>
</dbReference>
<keyword evidence="5" id="KW-0547">Nucleotide-binding</keyword>
<evidence type="ECO:0000256" key="5">
    <source>
        <dbReference type="ARBA" id="ARBA00022741"/>
    </source>
</evidence>
<feature type="compositionally biased region" description="Basic residues" evidence="10">
    <location>
        <begin position="210"/>
        <end position="219"/>
    </location>
</feature>
<feature type="compositionally biased region" description="Polar residues" evidence="10">
    <location>
        <begin position="1567"/>
        <end position="1586"/>
    </location>
</feature>
<feature type="compositionally biased region" description="Acidic residues" evidence="10">
    <location>
        <begin position="54"/>
        <end position="63"/>
    </location>
</feature>
<keyword evidence="13" id="KW-1185">Reference proteome</keyword>
<evidence type="ECO:0000256" key="10">
    <source>
        <dbReference type="SAM" id="MobiDB-lite"/>
    </source>
</evidence>
<evidence type="ECO:0000256" key="6">
    <source>
        <dbReference type="ARBA" id="ARBA00022801"/>
    </source>
</evidence>
<evidence type="ECO:0000256" key="7">
    <source>
        <dbReference type="ARBA" id="ARBA00022840"/>
    </source>
</evidence>
<keyword evidence="6" id="KW-0378">Hydrolase</keyword>
<feature type="compositionally biased region" description="Polar residues" evidence="10">
    <location>
        <begin position="1358"/>
        <end position="1372"/>
    </location>
</feature>
<dbReference type="InterPro" id="IPR045199">
    <property type="entry name" value="ATAD2-like"/>
</dbReference>
<feature type="compositionally biased region" description="Basic residues" evidence="10">
    <location>
        <begin position="345"/>
        <end position="358"/>
    </location>
</feature>
<comment type="caution">
    <text evidence="12">The sequence shown here is derived from an EMBL/GenBank/DDBJ whole genome shotgun (WGS) entry which is preliminary data.</text>
</comment>
<feature type="domain" description="AAA+ ATPase" evidence="11">
    <location>
        <begin position="962"/>
        <end position="1094"/>
    </location>
</feature>
<evidence type="ECO:0000256" key="1">
    <source>
        <dbReference type="ARBA" id="ARBA00004123"/>
    </source>
</evidence>
<gene>
    <name evidence="12" type="primary">YTA7</name>
    <name evidence="12" type="ORF">OHK93_007731</name>
</gene>
<keyword evidence="9" id="KW-0539">Nucleus</keyword>
<feature type="region of interest" description="Disordered" evidence="10">
    <location>
        <begin position="518"/>
        <end position="594"/>
    </location>
</feature>
<feature type="compositionally biased region" description="Basic residues" evidence="10">
    <location>
        <begin position="407"/>
        <end position="420"/>
    </location>
</feature>
<reference evidence="12" key="1">
    <citation type="journal article" date="2023" name="Genome Biol. Evol.">
        <title>First Whole Genome Sequence and Flow Cytometry Genome Size Data for the Lichen-Forming Fungus Ramalina farinacea (Ascomycota).</title>
        <authorList>
            <person name="Llewellyn T."/>
            <person name="Mian S."/>
            <person name="Hill R."/>
            <person name="Leitch I.J."/>
            <person name="Gaya E."/>
        </authorList>
    </citation>
    <scope>NUCLEOTIDE SEQUENCE</scope>
    <source>
        <strain evidence="12">LIQ254RAFAR</strain>
    </source>
</reference>
<protein>
    <submittedName>
        <fullName evidence="12">TAT-binding protein-like protein 7, AAA ATPase</fullName>
    </submittedName>
</protein>
<feature type="compositionally biased region" description="Polar residues" evidence="10">
    <location>
        <begin position="1495"/>
        <end position="1521"/>
    </location>
</feature>
<keyword evidence="7" id="KW-0067">ATP-binding</keyword>
<feature type="compositionally biased region" description="Acidic residues" evidence="10">
    <location>
        <begin position="262"/>
        <end position="279"/>
    </location>
</feature>
<dbReference type="SMART" id="SM00382">
    <property type="entry name" value="AAA"/>
    <property type="match status" value="2"/>
</dbReference>
<feature type="compositionally biased region" description="Low complexity" evidence="10">
    <location>
        <begin position="331"/>
        <end position="343"/>
    </location>
</feature>
<feature type="compositionally biased region" description="Basic and acidic residues" evidence="10">
    <location>
        <begin position="448"/>
        <end position="457"/>
    </location>
</feature>
<feature type="region of interest" description="Disordered" evidence="10">
    <location>
        <begin position="1473"/>
        <end position="1631"/>
    </location>
</feature>
<dbReference type="InterPro" id="IPR003593">
    <property type="entry name" value="AAA+_ATPase"/>
</dbReference>
<feature type="compositionally biased region" description="Basic and acidic residues" evidence="10">
    <location>
        <begin position="1332"/>
        <end position="1341"/>
    </location>
</feature>
<dbReference type="PROSITE" id="PS00674">
    <property type="entry name" value="AAA"/>
    <property type="match status" value="1"/>
</dbReference>
<dbReference type="PANTHER" id="PTHR23069:SF0">
    <property type="entry name" value="TAT-BINDING HOMOLOG 7"/>
    <property type="match status" value="1"/>
</dbReference>
<dbReference type="InterPro" id="IPR003959">
    <property type="entry name" value="ATPase_AAA_core"/>
</dbReference>
<dbReference type="GO" id="GO:0016887">
    <property type="term" value="F:ATP hydrolysis activity"/>
    <property type="evidence" value="ECO:0007669"/>
    <property type="project" value="InterPro"/>
</dbReference>
<feature type="compositionally biased region" description="Basic and acidic residues" evidence="10">
    <location>
        <begin position="1408"/>
        <end position="1419"/>
    </location>
</feature>
<keyword evidence="4" id="KW-0158">Chromosome</keyword>
<evidence type="ECO:0000256" key="3">
    <source>
        <dbReference type="ARBA" id="ARBA00006914"/>
    </source>
</evidence>
<dbReference type="GO" id="GO:0140674">
    <property type="term" value="F:ATP-dependent histone chaperone activity"/>
    <property type="evidence" value="ECO:0007669"/>
    <property type="project" value="UniProtKB-ARBA"/>
</dbReference>
<evidence type="ECO:0000256" key="8">
    <source>
        <dbReference type="ARBA" id="ARBA00023117"/>
    </source>
</evidence>
<dbReference type="GO" id="GO:0006337">
    <property type="term" value="P:nucleosome disassembly"/>
    <property type="evidence" value="ECO:0007669"/>
    <property type="project" value="TreeGrafter"/>
</dbReference>
<feature type="domain" description="AAA+ ATPase" evidence="11">
    <location>
        <begin position="659"/>
        <end position="800"/>
    </location>
</feature>
<evidence type="ECO:0000256" key="4">
    <source>
        <dbReference type="ARBA" id="ARBA00022454"/>
    </source>
</evidence>
<feature type="compositionally biased region" description="Basic and acidic residues" evidence="10">
    <location>
        <begin position="93"/>
        <end position="102"/>
    </location>
</feature>
<keyword evidence="8" id="KW-0103">Bromodomain</keyword>
<evidence type="ECO:0000313" key="13">
    <source>
        <dbReference type="Proteomes" id="UP001161017"/>
    </source>
</evidence>
<dbReference type="GO" id="GO:0045815">
    <property type="term" value="P:transcription initiation-coupled chromatin remodeling"/>
    <property type="evidence" value="ECO:0007669"/>
    <property type="project" value="TreeGrafter"/>
</dbReference>
<feature type="compositionally biased region" description="Polar residues" evidence="10">
    <location>
        <begin position="165"/>
        <end position="178"/>
    </location>
</feature>
<feature type="compositionally biased region" description="Polar residues" evidence="10">
    <location>
        <begin position="1381"/>
        <end position="1394"/>
    </location>
</feature>
<dbReference type="GO" id="GO:0005634">
    <property type="term" value="C:nucleus"/>
    <property type="evidence" value="ECO:0007669"/>
    <property type="project" value="UniProtKB-SubCell"/>
</dbReference>
<dbReference type="GO" id="GO:0003682">
    <property type="term" value="F:chromatin binding"/>
    <property type="evidence" value="ECO:0007669"/>
    <property type="project" value="TreeGrafter"/>
</dbReference>
<feature type="compositionally biased region" description="Low complexity" evidence="10">
    <location>
        <begin position="1548"/>
        <end position="1566"/>
    </location>
</feature>
<dbReference type="FunFam" id="3.40.50.300:FF:001218">
    <property type="entry name" value="AAA family ATPase, putative"/>
    <property type="match status" value="1"/>
</dbReference>
<feature type="compositionally biased region" description="Acidic residues" evidence="10">
    <location>
        <begin position="298"/>
        <end position="318"/>
    </location>
</feature>
<accession>A0AA43QNY3</accession>
<name>A0AA43QNY3_9LECA</name>
<feature type="compositionally biased region" description="Acidic residues" evidence="10">
    <location>
        <begin position="424"/>
        <end position="435"/>
    </location>
</feature>
<evidence type="ECO:0000256" key="2">
    <source>
        <dbReference type="ARBA" id="ARBA00004286"/>
    </source>
</evidence>
<feature type="compositionally biased region" description="Acidic residues" evidence="10">
    <location>
        <begin position="103"/>
        <end position="119"/>
    </location>
</feature>
<dbReference type="FunFam" id="3.40.50.300:FF:000061">
    <property type="entry name" value="ATPase family, AAA domain-containing 2"/>
    <property type="match status" value="1"/>
</dbReference>
<dbReference type="PANTHER" id="PTHR23069">
    <property type="entry name" value="AAA DOMAIN-CONTAINING"/>
    <property type="match status" value="1"/>
</dbReference>
<dbReference type="InterPro" id="IPR041569">
    <property type="entry name" value="AAA_lid_3"/>
</dbReference>
<dbReference type="GO" id="GO:0000785">
    <property type="term" value="C:chromatin"/>
    <property type="evidence" value="ECO:0007669"/>
    <property type="project" value="UniProtKB-ARBA"/>
</dbReference>
<dbReference type="Gene3D" id="1.10.8.60">
    <property type="match status" value="1"/>
</dbReference>
<dbReference type="Pfam" id="PF17862">
    <property type="entry name" value="AAA_lid_3"/>
    <property type="match status" value="1"/>
</dbReference>
<feature type="compositionally biased region" description="Acidic residues" evidence="10">
    <location>
        <begin position="376"/>
        <end position="387"/>
    </location>
</feature>
<feature type="region of interest" description="Disordered" evidence="10">
    <location>
        <begin position="1209"/>
        <end position="1229"/>
    </location>
</feature>
<dbReference type="InterPro" id="IPR003960">
    <property type="entry name" value="ATPase_AAA_CS"/>
</dbReference>
<dbReference type="Gene3D" id="3.40.50.300">
    <property type="entry name" value="P-loop containing nucleotide triphosphate hydrolases"/>
    <property type="match status" value="2"/>
</dbReference>
<feature type="region of interest" description="Disordered" evidence="10">
    <location>
        <begin position="1332"/>
        <end position="1419"/>
    </location>
</feature>